<keyword evidence="3" id="KW-1185">Reference proteome</keyword>
<evidence type="ECO:0000313" key="3">
    <source>
        <dbReference type="Proteomes" id="UP000018721"/>
    </source>
</evidence>
<proteinExistence type="predicted"/>
<feature type="region of interest" description="Disordered" evidence="1">
    <location>
        <begin position="142"/>
        <end position="172"/>
    </location>
</feature>
<evidence type="ECO:0000256" key="1">
    <source>
        <dbReference type="SAM" id="MobiDB-lite"/>
    </source>
</evidence>
<sequence>MDVEVERDHLRRYDMAEFSVKNKLPEPQESKDLADVVAALEVLSLLVNEMCTQRVADLVDAARRFLLVLRKTKTMQGAEAVPEIVAWIDDRFETFRSFVAQGDLVAADSVGTHFQFNHESYARVVQRVTNLKVEAALKLSAAQKPTSRQKKSNTRATANSGSRHGRGAPVPQEVVAALPIRKGKKLCMKFLSSDGCPGEGDTCVFDYRGHFVPVKLPVIVKNFIIKNYGGLRNIEAQATEKPPSSSKLSAGDDNEVNCSFTPAKLQTSHAVTSGECTTSARTLLHNSCSAVERCNVTQVHATDAVLPLHDSCRQVGWPHVTPVHARGVVLPLQQNCRSVGWSSVGGIPEGRDVLPLHKSYKSVRRSRASLIHGKGEQERVNVSQPALSGRLRNFLTDQQHRYTLTLRASEKLLSLQHLSACNGLASVMKQYGVDPPGASPTWILKNATRRSVIDRDKQCAYSELLRRSKMSLPDFIRLVRGETSEDPRPNKALGVPDHLPCWRSYKYRDEWRQIVTHGIRPTWSSAFTSQQQPPKNHGSALRALNAVIKSLRKGQDEDRYLIS</sequence>
<dbReference type="AlphaFoldDB" id="V9FVY7"/>
<dbReference type="eggNOG" id="ENOG502RG98">
    <property type="taxonomic scope" value="Eukaryota"/>
</dbReference>
<reference evidence="2 3" key="1">
    <citation type="submission" date="2013-11" db="EMBL/GenBank/DDBJ databases">
        <title>The Genome Sequence of Phytophthora parasitica P1569.</title>
        <authorList>
            <consortium name="The Broad Institute Genomics Platform"/>
            <person name="Russ C."/>
            <person name="Tyler B."/>
            <person name="Panabieres F."/>
            <person name="Shan W."/>
            <person name="Tripathy S."/>
            <person name="Grunwald N."/>
            <person name="Machado M."/>
            <person name="Johnson C.S."/>
            <person name="Arredondo F."/>
            <person name="Hong C."/>
            <person name="Coffey M."/>
            <person name="Young S.K."/>
            <person name="Zeng Q."/>
            <person name="Gargeya S."/>
            <person name="Fitzgerald M."/>
            <person name="Abouelleil A."/>
            <person name="Alvarado L."/>
            <person name="Chapman S.B."/>
            <person name="Gainer-Dewar J."/>
            <person name="Goldberg J."/>
            <person name="Griggs A."/>
            <person name="Gujja S."/>
            <person name="Hansen M."/>
            <person name="Howarth C."/>
            <person name="Imamovic A."/>
            <person name="Ireland A."/>
            <person name="Larimer J."/>
            <person name="McCowan C."/>
            <person name="Murphy C."/>
            <person name="Pearson M."/>
            <person name="Poon T.W."/>
            <person name="Priest M."/>
            <person name="Roberts A."/>
            <person name="Saif S."/>
            <person name="Shea T."/>
            <person name="Sykes S."/>
            <person name="Wortman J."/>
            <person name="Nusbaum C."/>
            <person name="Birren B."/>
        </authorList>
    </citation>
    <scope>NUCLEOTIDE SEQUENCE [LARGE SCALE GENOMIC DNA]</scope>
    <source>
        <strain evidence="2 3">P1569</strain>
    </source>
</reference>
<dbReference type="Proteomes" id="UP000018721">
    <property type="component" value="Unassembled WGS sequence"/>
</dbReference>
<dbReference type="EMBL" id="ANIZ01000280">
    <property type="protein sequence ID" value="ETI55644.1"/>
    <property type="molecule type" value="Genomic_DNA"/>
</dbReference>
<name>V9FVY7_PHYNI</name>
<protein>
    <submittedName>
        <fullName evidence="2">Uncharacterized protein</fullName>
    </submittedName>
</protein>
<dbReference type="OrthoDB" id="128729at2759"/>
<comment type="caution">
    <text evidence="2">The sequence shown here is derived from an EMBL/GenBank/DDBJ whole genome shotgun (WGS) entry which is preliminary data.</text>
</comment>
<organism evidence="2 3">
    <name type="scientific">Phytophthora nicotianae P1569</name>
    <dbReference type="NCBI Taxonomy" id="1317065"/>
    <lineage>
        <taxon>Eukaryota</taxon>
        <taxon>Sar</taxon>
        <taxon>Stramenopiles</taxon>
        <taxon>Oomycota</taxon>
        <taxon>Peronosporomycetes</taxon>
        <taxon>Peronosporales</taxon>
        <taxon>Peronosporaceae</taxon>
        <taxon>Phytophthora</taxon>
    </lineage>
</organism>
<accession>V9FVY7</accession>
<evidence type="ECO:0000313" key="2">
    <source>
        <dbReference type="EMBL" id="ETI55644.1"/>
    </source>
</evidence>
<gene>
    <name evidence="2" type="ORF">F443_01690</name>
</gene>
<dbReference type="HOGENOM" id="CLU_484406_0_0_1"/>